<comment type="catalytic activity">
    <reaction evidence="16">
        <text>L-lysyl-L-lysine(out) = L-lysyl-L-lysine(in)</text>
        <dbReference type="Rhea" id="RHEA:79403"/>
        <dbReference type="ChEBI" id="CHEBI:229956"/>
    </reaction>
</comment>
<evidence type="ECO:0000313" key="27">
    <source>
        <dbReference type="EMBL" id="ORZ16685.1"/>
    </source>
</evidence>
<keyword evidence="7" id="KW-0458">Lysosome</keyword>
<evidence type="ECO:0000256" key="14">
    <source>
        <dbReference type="ARBA" id="ARBA00044898"/>
    </source>
</evidence>
<comment type="catalytic activity">
    <reaction evidence="17">
        <text>L-arginyl-glycine(out) = L-arginyl-glycine(in)</text>
        <dbReference type="Rhea" id="RHEA:79391"/>
        <dbReference type="ChEBI" id="CHEBI:229955"/>
    </reaction>
</comment>
<keyword evidence="3" id="KW-0813">Transport</keyword>
<evidence type="ECO:0000256" key="22">
    <source>
        <dbReference type="ARBA" id="ARBA00045018"/>
    </source>
</evidence>
<evidence type="ECO:0000256" key="2">
    <source>
        <dbReference type="ARBA" id="ARBA00008335"/>
    </source>
</evidence>
<dbReference type="EMBL" id="MCFF01000017">
    <property type="protein sequence ID" value="ORZ16685.1"/>
    <property type="molecule type" value="Genomic_DNA"/>
</dbReference>
<feature type="transmembrane region" description="Helical" evidence="26">
    <location>
        <begin position="575"/>
        <end position="595"/>
    </location>
</feature>
<dbReference type="PANTHER" id="PTHR23512">
    <property type="entry name" value="MAJOR FACILITATOR SUPERFAMILY DOMAIN-CONTAINING PROTEIN 1"/>
    <property type="match status" value="1"/>
</dbReference>
<comment type="subcellular location">
    <subcellularLocation>
        <location evidence="1">Lysosome membrane</location>
        <topology evidence="1">Multi-pass membrane protein</topology>
    </subcellularLocation>
</comment>
<dbReference type="PANTHER" id="PTHR23512:SF3">
    <property type="entry name" value="MAJOR FACILITATOR SUPERFAMILY DOMAIN-CONTAINING PROTEIN 1"/>
    <property type="match status" value="1"/>
</dbReference>
<dbReference type="RefSeq" id="XP_021881620.1">
    <property type="nucleotide sequence ID" value="XM_022028768.1"/>
</dbReference>
<evidence type="ECO:0000256" key="6">
    <source>
        <dbReference type="ARBA" id="ARBA00023136"/>
    </source>
</evidence>
<dbReference type="InterPro" id="IPR011701">
    <property type="entry name" value="MFS"/>
</dbReference>
<evidence type="ECO:0000256" key="8">
    <source>
        <dbReference type="ARBA" id="ARBA00044876"/>
    </source>
</evidence>
<evidence type="ECO:0000256" key="25">
    <source>
        <dbReference type="SAM" id="MobiDB-lite"/>
    </source>
</evidence>
<dbReference type="InParanoid" id="A0A1Y2GSR1"/>
<evidence type="ECO:0000256" key="21">
    <source>
        <dbReference type="ARBA" id="ARBA00044985"/>
    </source>
</evidence>
<comment type="subunit">
    <text evidence="24">Homodimer. Interacts with lysosomal protein GLMP (via lumenal domain); the interaction starts while both proteins are still in the endoplasmic reticulum and is required for stabilization of MFSD1 in lysosomes but has no direct effect on its targeting to lysosomes or transporter activity.</text>
</comment>
<evidence type="ECO:0000256" key="20">
    <source>
        <dbReference type="ARBA" id="ARBA00044924"/>
    </source>
</evidence>
<dbReference type="GO" id="GO:0022857">
    <property type="term" value="F:transmembrane transporter activity"/>
    <property type="evidence" value="ECO:0007669"/>
    <property type="project" value="InterPro"/>
</dbReference>
<comment type="catalytic activity">
    <reaction evidence="15">
        <text>L-arginyl-L-alpha-amino acid(out) = L-arginyl-L-alpha-amino acid(in)</text>
        <dbReference type="Rhea" id="RHEA:79371"/>
        <dbReference type="ChEBI" id="CHEBI:84315"/>
    </reaction>
</comment>
<evidence type="ECO:0000256" key="3">
    <source>
        <dbReference type="ARBA" id="ARBA00022448"/>
    </source>
</evidence>
<evidence type="ECO:0000256" key="1">
    <source>
        <dbReference type="ARBA" id="ARBA00004155"/>
    </source>
</evidence>
<evidence type="ECO:0000256" key="15">
    <source>
        <dbReference type="ARBA" id="ARBA00044899"/>
    </source>
</evidence>
<evidence type="ECO:0000256" key="4">
    <source>
        <dbReference type="ARBA" id="ARBA00022692"/>
    </source>
</evidence>
<evidence type="ECO:0000256" key="24">
    <source>
        <dbReference type="ARBA" id="ARBA00046376"/>
    </source>
</evidence>
<dbReference type="InterPro" id="IPR052187">
    <property type="entry name" value="MFSD1"/>
</dbReference>
<dbReference type="STRING" id="64571.A0A1Y2GSR1"/>
<evidence type="ECO:0000256" key="5">
    <source>
        <dbReference type="ARBA" id="ARBA00022989"/>
    </source>
</evidence>
<dbReference type="SUPFAM" id="SSF103473">
    <property type="entry name" value="MFS general substrate transporter"/>
    <property type="match status" value="1"/>
</dbReference>
<gene>
    <name evidence="27" type="ORF">BCR41DRAFT_395964</name>
</gene>
<feature type="transmembrane region" description="Helical" evidence="26">
    <location>
        <begin position="141"/>
        <end position="161"/>
    </location>
</feature>
<feature type="transmembrane region" description="Helical" evidence="26">
    <location>
        <begin position="422"/>
        <end position="439"/>
    </location>
</feature>
<evidence type="ECO:0000256" key="19">
    <source>
        <dbReference type="ARBA" id="ARBA00044919"/>
    </source>
</evidence>
<dbReference type="AlphaFoldDB" id="A0A1Y2GSR1"/>
<comment type="catalytic activity">
    <reaction evidence="11">
        <text>L-alpha-aminoacyl-L-histidine(out) = L-alpha-aminoacyl-L-histidine(in)</text>
        <dbReference type="Rhea" id="RHEA:79375"/>
        <dbReference type="ChEBI" id="CHEBI:229967"/>
    </reaction>
</comment>
<sequence>MSNIFHHEARPLWSEGSSDIILEANPTSQPCGLARHASQDSFSSTPFPHNAAILTSSANTNGGNGQIRWAMLAAACLVMFGNYYAFDNPASLNQPLQEYMQMTDEIYAYFLNILYTAYSLPNIVLPWLGGYAADKFGHRRLLLSLSATVAFGHFVVCLGVEKRNVPAIILGRVLFGAGESLAVTQSAITVKYFRGKELAMALGFNLCVARLGSVLNDVLTPYIWSKSSVPAAFWGGFVSCVLSFMTACVLVLLDYRFESTIATGFMRVPTTYPSNIRLSHDSVLLTRERSSNASVNPMSRRHYDPLTHSIGTKSSIDETINMAVLHTSGRTIRGSSEGYAREQVTEYTMVDPEEPDTKELACRARESVELGSDNQDDSDTEEEVAKLASSSETEDPNRNGRVSPFSQCLAIMVAASNYTQSFWTLFAMTFLLVGVQVPFNSIHAGFLQMRWYHNDPQKAAQIMTVPDLLSAILVLPVGYFVDHYGQKSWLFMLCGLIIGFSHFVLGIIPIVTPVPALMALGISSAIGAIFTSAIPALVKSHQMATAYGISVSSMNLAFSVFPLIVAKLMTVDPSIYTYVEIFFSCCGFGGFFLAIRLRCLDIYGDLDRREIDNKANM</sequence>
<evidence type="ECO:0000256" key="7">
    <source>
        <dbReference type="ARBA" id="ARBA00023228"/>
    </source>
</evidence>
<dbReference type="Pfam" id="PF07690">
    <property type="entry name" value="MFS_1"/>
    <property type="match status" value="1"/>
</dbReference>
<evidence type="ECO:0000256" key="13">
    <source>
        <dbReference type="ARBA" id="ARBA00044893"/>
    </source>
</evidence>
<protein>
    <recommendedName>
        <fullName evidence="21">Lysosomal dipeptide transporter MFSD1</fullName>
    </recommendedName>
    <alternativeName>
        <fullName evidence="22">Major facilitator superfamily domain-containing protein 1</fullName>
    </alternativeName>
</protein>
<comment type="catalytic activity">
    <reaction evidence="10">
        <text>L-alpha-aminoacyl-L-arginine(out) = L-alpha-aminoacyl-L-arginine(in)</text>
        <dbReference type="Rhea" id="RHEA:79367"/>
        <dbReference type="ChEBI" id="CHEBI:229968"/>
    </reaction>
</comment>
<feature type="transmembrane region" description="Helical" evidence="26">
    <location>
        <begin position="69"/>
        <end position="86"/>
    </location>
</feature>
<evidence type="ECO:0000256" key="11">
    <source>
        <dbReference type="ARBA" id="ARBA00044884"/>
    </source>
</evidence>
<dbReference type="Proteomes" id="UP000193648">
    <property type="component" value="Unassembled WGS sequence"/>
</dbReference>
<evidence type="ECO:0000256" key="23">
    <source>
        <dbReference type="ARBA" id="ARBA00045709"/>
    </source>
</evidence>
<dbReference type="OrthoDB" id="424834at2759"/>
<comment type="catalytic activity">
    <reaction evidence="13">
        <text>L-alpha-aminoacyl-L-lysine(out) = L-alpha-aminoacyl-L-lysine(in)</text>
        <dbReference type="Rhea" id="RHEA:79383"/>
        <dbReference type="ChEBI" id="CHEBI:229966"/>
    </reaction>
</comment>
<feature type="transmembrane region" description="Helical" evidence="26">
    <location>
        <begin position="517"/>
        <end position="538"/>
    </location>
</feature>
<organism evidence="27 28">
    <name type="scientific">Lobosporangium transversale</name>
    <dbReference type="NCBI Taxonomy" id="64571"/>
    <lineage>
        <taxon>Eukaryota</taxon>
        <taxon>Fungi</taxon>
        <taxon>Fungi incertae sedis</taxon>
        <taxon>Mucoromycota</taxon>
        <taxon>Mortierellomycotina</taxon>
        <taxon>Mortierellomycetes</taxon>
        <taxon>Mortierellales</taxon>
        <taxon>Mortierellaceae</taxon>
        <taxon>Lobosporangium</taxon>
    </lineage>
</organism>
<comment type="catalytic activity">
    <reaction evidence="20">
        <text>L-lysyl-glycine(out) = L-lysyl-glycine(in)</text>
        <dbReference type="Rhea" id="RHEA:79407"/>
        <dbReference type="ChEBI" id="CHEBI:191202"/>
    </reaction>
</comment>
<evidence type="ECO:0000256" key="12">
    <source>
        <dbReference type="ARBA" id="ARBA00044891"/>
    </source>
</evidence>
<feature type="transmembrane region" description="Helical" evidence="26">
    <location>
        <begin position="545"/>
        <end position="569"/>
    </location>
</feature>
<comment type="function">
    <text evidence="23">Lysosomal dipeptide uniporter that selectively exports lysine, arginine or histidine-containing dipeptides with a net positive charge from the lysosome lumen into the cytosol. Could play a role in a specific type of protein O-glycosylation indirectly regulating macrophages migration and tissue invasion. Also essential for liver homeostasis.</text>
</comment>
<comment type="catalytic activity">
    <reaction evidence="12">
        <text>L-lysyl-L-alpha-amino acid(out) = L-lysyl-L-alpha-amino acid(in)</text>
        <dbReference type="Rhea" id="RHEA:79387"/>
        <dbReference type="ChEBI" id="CHEBI:229965"/>
    </reaction>
</comment>
<comment type="caution">
    <text evidence="27">The sequence shown here is derived from an EMBL/GenBank/DDBJ whole genome shotgun (WGS) entry which is preliminary data.</text>
</comment>
<comment type="catalytic activity">
    <reaction evidence="19">
        <text>L-alanyl-L-lysine(out) = L-alanyl-L-lysine(in)</text>
        <dbReference type="Rhea" id="RHEA:79415"/>
        <dbReference type="ChEBI" id="CHEBI:192470"/>
    </reaction>
</comment>
<evidence type="ECO:0000256" key="18">
    <source>
        <dbReference type="ARBA" id="ARBA00044912"/>
    </source>
</evidence>
<evidence type="ECO:0000256" key="10">
    <source>
        <dbReference type="ARBA" id="ARBA00044881"/>
    </source>
</evidence>
<comment type="catalytic activity">
    <reaction evidence="14">
        <text>L-aspartyl-L-lysine(out) = L-aspartyl-L-lysine(in)</text>
        <dbReference type="Rhea" id="RHEA:79411"/>
        <dbReference type="ChEBI" id="CHEBI:229953"/>
    </reaction>
</comment>
<reference evidence="27 28" key="1">
    <citation type="submission" date="2016-07" db="EMBL/GenBank/DDBJ databases">
        <title>Pervasive Adenine N6-methylation of Active Genes in Fungi.</title>
        <authorList>
            <consortium name="DOE Joint Genome Institute"/>
            <person name="Mondo S.J."/>
            <person name="Dannebaum R.O."/>
            <person name="Kuo R.C."/>
            <person name="Labutti K."/>
            <person name="Haridas S."/>
            <person name="Kuo A."/>
            <person name="Salamov A."/>
            <person name="Ahrendt S.R."/>
            <person name="Lipzen A."/>
            <person name="Sullivan W."/>
            <person name="Andreopoulos W.B."/>
            <person name="Clum A."/>
            <person name="Lindquist E."/>
            <person name="Daum C."/>
            <person name="Ramamoorthy G.K."/>
            <person name="Gryganskyi A."/>
            <person name="Culley D."/>
            <person name="Magnuson J.K."/>
            <person name="James T.Y."/>
            <person name="O'Malley M.A."/>
            <person name="Stajich J.E."/>
            <person name="Spatafora J.W."/>
            <person name="Visel A."/>
            <person name="Grigoriev I.V."/>
        </authorList>
    </citation>
    <scope>NUCLEOTIDE SEQUENCE [LARGE SCALE GENOMIC DNA]</scope>
    <source>
        <strain evidence="27 28">NRRL 3116</strain>
    </source>
</reference>
<feature type="transmembrane region" description="Helical" evidence="26">
    <location>
        <begin position="488"/>
        <end position="511"/>
    </location>
</feature>
<name>A0A1Y2GSR1_9FUNG</name>
<proteinExistence type="inferred from homology"/>
<feature type="region of interest" description="Disordered" evidence="25">
    <location>
        <begin position="367"/>
        <end position="400"/>
    </location>
</feature>
<comment type="catalytic activity">
    <reaction evidence="8">
        <text>L-lysyl-L-alanine(out) = L-lysyl-L-alanine(in)</text>
        <dbReference type="Rhea" id="RHEA:79399"/>
        <dbReference type="ChEBI" id="CHEBI:229954"/>
    </reaction>
</comment>
<comment type="catalytic activity">
    <reaction evidence="18">
        <text>L-histidyl-L-alpha-amino acid(out) = L-histidyl-L-alpha-amino acid(in)</text>
        <dbReference type="Rhea" id="RHEA:79379"/>
        <dbReference type="ChEBI" id="CHEBI:229964"/>
    </reaction>
</comment>
<comment type="catalytic activity">
    <reaction evidence="9">
        <text>L-histidyl-glycine(out) = L-histidyl-glycine(in)</text>
        <dbReference type="Rhea" id="RHEA:79395"/>
        <dbReference type="ChEBI" id="CHEBI:229957"/>
    </reaction>
</comment>
<keyword evidence="4 26" id="KW-0812">Transmembrane</keyword>
<evidence type="ECO:0000256" key="9">
    <source>
        <dbReference type="ARBA" id="ARBA00044878"/>
    </source>
</evidence>
<feature type="transmembrane region" description="Helical" evidence="26">
    <location>
        <begin position="459"/>
        <end position="481"/>
    </location>
</feature>
<evidence type="ECO:0000256" key="16">
    <source>
        <dbReference type="ARBA" id="ARBA00044900"/>
    </source>
</evidence>
<keyword evidence="5 26" id="KW-1133">Transmembrane helix</keyword>
<dbReference type="GeneID" id="33570611"/>
<dbReference type="InterPro" id="IPR036259">
    <property type="entry name" value="MFS_trans_sf"/>
</dbReference>
<evidence type="ECO:0000313" key="28">
    <source>
        <dbReference type="Proteomes" id="UP000193648"/>
    </source>
</evidence>
<evidence type="ECO:0000256" key="17">
    <source>
        <dbReference type="ARBA" id="ARBA00044903"/>
    </source>
</evidence>
<keyword evidence="28" id="KW-1185">Reference proteome</keyword>
<keyword evidence="6 26" id="KW-0472">Membrane</keyword>
<accession>A0A1Y2GSR1</accession>
<comment type="similarity">
    <text evidence="2">Belongs to the major facilitator superfamily.</text>
</comment>
<feature type="transmembrane region" description="Helical" evidence="26">
    <location>
        <begin position="231"/>
        <end position="253"/>
    </location>
</feature>
<evidence type="ECO:0000256" key="26">
    <source>
        <dbReference type="SAM" id="Phobius"/>
    </source>
</evidence>
<feature type="transmembrane region" description="Helical" evidence="26">
    <location>
        <begin position="106"/>
        <end position="129"/>
    </location>
</feature>
<dbReference type="Gene3D" id="1.20.1250.20">
    <property type="entry name" value="MFS general substrate transporter like domains"/>
    <property type="match status" value="2"/>
</dbReference>